<dbReference type="InterPro" id="IPR001387">
    <property type="entry name" value="Cro/C1-type_HTH"/>
</dbReference>
<keyword evidence="4" id="KW-1185">Reference proteome</keyword>
<sequence length="189" mass="21280">MKTEKVGQRIRKFMAEKELSLEALAQQTGLESSVLTTIVEDDVYPSLGPLLKIARALDVRLGTFLDDQIGKDPLVVRRQDRKQELSMLRGKDRPVALKFYSLGSGKSDRHMDPFYVELLPESEKSKDLSSHEGEEFIVVYSGRVEVTYGTEVYELDAGDSIYYNSIVPHYVSCKGAQPAAIYAVLYIPR</sequence>
<dbReference type="Gene3D" id="2.60.120.10">
    <property type="entry name" value="Jelly Rolls"/>
    <property type="match status" value="1"/>
</dbReference>
<dbReference type="PANTHER" id="PTHR46797:SF19">
    <property type="entry name" value="BLL2473 PROTEIN"/>
    <property type="match status" value="1"/>
</dbReference>
<dbReference type="InterPro" id="IPR010982">
    <property type="entry name" value="Lambda_DNA-bd_dom_sf"/>
</dbReference>
<accession>A0A5K7YZM8</accession>
<dbReference type="PANTHER" id="PTHR46797">
    <property type="entry name" value="HTH-TYPE TRANSCRIPTIONAL REGULATOR"/>
    <property type="match status" value="1"/>
</dbReference>
<dbReference type="InterPro" id="IPR050807">
    <property type="entry name" value="TransReg_Diox_bact_type"/>
</dbReference>
<proteinExistence type="predicted"/>
<dbReference type="AlphaFoldDB" id="A0A5K7YZM8"/>
<dbReference type="PROSITE" id="PS50943">
    <property type="entry name" value="HTH_CROC1"/>
    <property type="match status" value="1"/>
</dbReference>
<evidence type="ECO:0000313" key="4">
    <source>
        <dbReference type="Proteomes" id="UP000427769"/>
    </source>
</evidence>
<dbReference type="GO" id="GO:0003677">
    <property type="term" value="F:DNA binding"/>
    <property type="evidence" value="ECO:0007669"/>
    <property type="project" value="UniProtKB-KW"/>
</dbReference>
<dbReference type="KEGG" id="dwd:DSCW_25890"/>
<dbReference type="EMBL" id="AP021875">
    <property type="protein sequence ID" value="BBO75172.1"/>
    <property type="molecule type" value="Genomic_DNA"/>
</dbReference>
<evidence type="ECO:0000256" key="1">
    <source>
        <dbReference type="ARBA" id="ARBA00023125"/>
    </source>
</evidence>
<evidence type="ECO:0000259" key="2">
    <source>
        <dbReference type="PROSITE" id="PS50943"/>
    </source>
</evidence>
<dbReference type="SUPFAM" id="SSF47413">
    <property type="entry name" value="lambda repressor-like DNA-binding domains"/>
    <property type="match status" value="1"/>
</dbReference>
<dbReference type="Gene3D" id="1.10.260.40">
    <property type="entry name" value="lambda repressor-like DNA-binding domains"/>
    <property type="match status" value="1"/>
</dbReference>
<protein>
    <submittedName>
        <fullName evidence="3">DNA-binding protein</fullName>
    </submittedName>
</protein>
<organism evidence="3 4">
    <name type="scientific">Desulfosarcina widdelii</name>
    <dbReference type="NCBI Taxonomy" id="947919"/>
    <lineage>
        <taxon>Bacteria</taxon>
        <taxon>Pseudomonadati</taxon>
        <taxon>Thermodesulfobacteriota</taxon>
        <taxon>Desulfobacteria</taxon>
        <taxon>Desulfobacterales</taxon>
        <taxon>Desulfosarcinaceae</taxon>
        <taxon>Desulfosarcina</taxon>
    </lineage>
</organism>
<dbReference type="OrthoDB" id="5343295at2"/>
<dbReference type="CDD" id="cd02209">
    <property type="entry name" value="cupin_XRE_C"/>
    <property type="match status" value="1"/>
</dbReference>
<name>A0A5K7YZM8_9BACT</name>
<dbReference type="CDD" id="cd00093">
    <property type="entry name" value="HTH_XRE"/>
    <property type="match status" value="1"/>
</dbReference>
<dbReference type="Pfam" id="PF13443">
    <property type="entry name" value="HTH_26"/>
    <property type="match status" value="1"/>
</dbReference>
<dbReference type="InterPro" id="IPR014710">
    <property type="entry name" value="RmlC-like_jellyroll"/>
</dbReference>
<dbReference type="RefSeq" id="WP_155304116.1">
    <property type="nucleotide sequence ID" value="NZ_AP021875.1"/>
</dbReference>
<dbReference type="Proteomes" id="UP000427769">
    <property type="component" value="Chromosome"/>
</dbReference>
<dbReference type="InterPro" id="IPR013096">
    <property type="entry name" value="Cupin_2"/>
</dbReference>
<feature type="domain" description="HTH cro/C1-type" evidence="2">
    <location>
        <begin position="10"/>
        <end position="64"/>
    </location>
</feature>
<gene>
    <name evidence="3" type="ORF">DSCW_25890</name>
</gene>
<keyword evidence="1 3" id="KW-0238">DNA-binding</keyword>
<dbReference type="SUPFAM" id="SSF51182">
    <property type="entry name" value="RmlC-like cupins"/>
    <property type="match status" value="1"/>
</dbReference>
<evidence type="ECO:0000313" key="3">
    <source>
        <dbReference type="EMBL" id="BBO75172.1"/>
    </source>
</evidence>
<dbReference type="GO" id="GO:0003700">
    <property type="term" value="F:DNA-binding transcription factor activity"/>
    <property type="evidence" value="ECO:0007669"/>
    <property type="project" value="TreeGrafter"/>
</dbReference>
<dbReference type="Pfam" id="PF07883">
    <property type="entry name" value="Cupin_2"/>
    <property type="match status" value="1"/>
</dbReference>
<reference evidence="3 4" key="1">
    <citation type="submission" date="2019-11" db="EMBL/GenBank/DDBJ databases">
        <title>Comparative genomics of hydrocarbon-degrading Desulfosarcina strains.</title>
        <authorList>
            <person name="Watanabe M."/>
            <person name="Kojima H."/>
            <person name="Fukui M."/>
        </authorList>
    </citation>
    <scope>NUCLEOTIDE SEQUENCE [LARGE SCALE GENOMIC DNA]</scope>
    <source>
        <strain evidence="3 4">PP31</strain>
    </source>
</reference>
<dbReference type="SMART" id="SM00530">
    <property type="entry name" value="HTH_XRE"/>
    <property type="match status" value="1"/>
</dbReference>
<dbReference type="InterPro" id="IPR011051">
    <property type="entry name" value="RmlC_Cupin_sf"/>
</dbReference>
<dbReference type="GO" id="GO:0005829">
    <property type="term" value="C:cytosol"/>
    <property type="evidence" value="ECO:0007669"/>
    <property type="project" value="TreeGrafter"/>
</dbReference>